<evidence type="ECO:0000256" key="2">
    <source>
        <dbReference type="ARBA" id="ARBA00023125"/>
    </source>
</evidence>
<organism evidence="6 7">
    <name type="scientific">Spiroplasma clarkii</name>
    <dbReference type="NCBI Taxonomy" id="2139"/>
    <lineage>
        <taxon>Bacteria</taxon>
        <taxon>Bacillati</taxon>
        <taxon>Mycoplasmatota</taxon>
        <taxon>Mollicutes</taxon>
        <taxon>Entomoplasmatales</taxon>
        <taxon>Spiroplasmataceae</taxon>
        <taxon>Spiroplasma</taxon>
    </lineage>
</organism>
<keyword evidence="1" id="KW-0805">Transcription regulation</keyword>
<evidence type="ECO:0000259" key="5">
    <source>
        <dbReference type="PROSITE" id="PS51464"/>
    </source>
</evidence>
<evidence type="ECO:0000313" key="7">
    <source>
        <dbReference type="Proteomes" id="UP000231179"/>
    </source>
</evidence>
<sequence>MKKSAYQFLLQKKAEEPFIDYIFDNLKSKSLEINEIAAKCFVSKSTITRYFKQNGWEGFREFKFILMNELNNIDNDEKLSSNLNKNVIASLESTDNLVSATDYDQATQLIKNSQKIMIVSIGGNVPAALELRNRLLRFGFDVFFETDQHYSYVYSKKLNQNDLIIAISYTGNTKEVLKIVKSAHKNEVKIMAITRNYDSDLFELSDLVLRIDSKEGLARVISIEARITIFYVILKLSLCIYESDPEKYQKIIFSNSY</sequence>
<dbReference type="CDD" id="cd05013">
    <property type="entry name" value="SIS_RpiR"/>
    <property type="match status" value="1"/>
</dbReference>
<dbReference type="InterPro" id="IPR047640">
    <property type="entry name" value="RpiR-like"/>
</dbReference>
<dbReference type="InterPro" id="IPR009057">
    <property type="entry name" value="Homeodomain-like_sf"/>
</dbReference>
<dbReference type="InterPro" id="IPR001347">
    <property type="entry name" value="SIS_dom"/>
</dbReference>
<dbReference type="InterPro" id="IPR000281">
    <property type="entry name" value="HTH_RpiR"/>
</dbReference>
<keyword evidence="3" id="KW-0804">Transcription</keyword>
<dbReference type="SUPFAM" id="SSF53697">
    <property type="entry name" value="SIS domain"/>
    <property type="match status" value="1"/>
</dbReference>
<dbReference type="Proteomes" id="UP000231179">
    <property type="component" value="Chromosome"/>
</dbReference>
<name>A0A2K8KHT2_9MOLU</name>
<evidence type="ECO:0000313" key="6">
    <source>
        <dbReference type="EMBL" id="ATX71237.1"/>
    </source>
</evidence>
<dbReference type="InterPro" id="IPR036388">
    <property type="entry name" value="WH-like_DNA-bd_sf"/>
</dbReference>
<evidence type="ECO:0000256" key="1">
    <source>
        <dbReference type="ARBA" id="ARBA00023015"/>
    </source>
</evidence>
<dbReference type="AlphaFoldDB" id="A0A2K8KHT2"/>
<dbReference type="Gene3D" id="1.10.10.10">
    <property type="entry name" value="Winged helix-like DNA-binding domain superfamily/Winged helix DNA-binding domain"/>
    <property type="match status" value="1"/>
</dbReference>
<feature type="domain" description="SIS" evidence="5">
    <location>
        <begin position="106"/>
        <end position="246"/>
    </location>
</feature>
<proteinExistence type="predicted"/>
<dbReference type="GO" id="GO:0003677">
    <property type="term" value="F:DNA binding"/>
    <property type="evidence" value="ECO:0007669"/>
    <property type="project" value="UniProtKB-KW"/>
</dbReference>
<dbReference type="RefSeq" id="WP_100254774.1">
    <property type="nucleotide sequence ID" value="NZ_CP024870.1"/>
</dbReference>
<dbReference type="Pfam" id="PF01380">
    <property type="entry name" value="SIS"/>
    <property type="match status" value="1"/>
</dbReference>
<dbReference type="Pfam" id="PF01418">
    <property type="entry name" value="HTH_6"/>
    <property type="match status" value="1"/>
</dbReference>
<dbReference type="PANTHER" id="PTHR30514:SF1">
    <property type="entry name" value="HTH-TYPE TRANSCRIPTIONAL REGULATOR HEXR-RELATED"/>
    <property type="match status" value="1"/>
</dbReference>
<dbReference type="GO" id="GO:1901135">
    <property type="term" value="P:carbohydrate derivative metabolic process"/>
    <property type="evidence" value="ECO:0007669"/>
    <property type="project" value="InterPro"/>
</dbReference>
<accession>A0A2K8KHT2</accession>
<dbReference type="PROSITE" id="PS51071">
    <property type="entry name" value="HTH_RPIR"/>
    <property type="match status" value="1"/>
</dbReference>
<dbReference type="PROSITE" id="PS51464">
    <property type="entry name" value="SIS"/>
    <property type="match status" value="1"/>
</dbReference>
<dbReference type="SUPFAM" id="SSF46689">
    <property type="entry name" value="Homeodomain-like"/>
    <property type="match status" value="1"/>
</dbReference>
<dbReference type="GO" id="GO:0097367">
    <property type="term" value="F:carbohydrate derivative binding"/>
    <property type="evidence" value="ECO:0007669"/>
    <property type="project" value="InterPro"/>
</dbReference>
<dbReference type="GO" id="GO:0003700">
    <property type="term" value="F:DNA-binding transcription factor activity"/>
    <property type="evidence" value="ECO:0007669"/>
    <property type="project" value="InterPro"/>
</dbReference>
<dbReference type="Gene3D" id="3.40.50.10490">
    <property type="entry name" value="Glucose-6-phosphate isomerase like protein, domain 1"/>
    <property type="match status" value="1"/>
</dbReference>
<dbReference type="InterPro" id="IPR035472">
    <property type="entry name" value="RpiR-like_SIS"/>
</dbReference>
<reference evidence="6 7" key="1">
    <citation type="submission" date="2017-11" db="EMBL/GenBank/DDBJ databases">
        <title>Complete genome sequence of Spiroplasma clarkii CN-5 (DSM 19994).</title>
        <authorList>
            <person name="Tsai Y.-M."/>
            <person name="Chang A."/>
            <person name="Lo W.-S."/>
            <person name="Kuo C.-H."/>
        </authorList>
    </citation>
    <scope>NUCLEOTIDE SEQUENCE [LARGE SCALE GENOMIC DNA]</scope>
    <source>
        <strain evidence="6 7">CN-5</strain>
    </source>
</reference>
<gene>
    <name evidence="6" type="ORF">SCLAR_v1c09310</name>
</gene>
<evidence type="ECO:0000259" key="4">
    <source>
        <dbReference type="PROSITE" id="PS51071"/>
    </source>
</evidence>
<keyword evidence="7" id="KW-1185">Reference proteome</keyword>
<dbReference type="InterPro" id="IPR046348">
    <property type="entry name" value="SIS_dom_sf"/>
</dbReference>
<evidence type="ECO:0000256" key="3">
    <source>
        <dbReference type="ARBA" id="ARBA00023163"/>
    </source>
</evidence>
<protein>
    <submittedName>
        <fullName evidence="6">MurR/RpiR family transcriptional regulator</fullName>
    </submittedName>
</protein>
<feature type="domain" description="HTH rpiR-type" evidence="4">
    <location>
        <begin position="1"/>
        <end position="73"/>
    </location>
</feature>
<keyword evidence="2" id="KW-0238">DNA-binding</keyword>
<dbReference type="EMBL" id="CP024870">
    <property type="protein sequence ID" value="ATX71237.1"/>
    <property type="molecule type" value="Genomic_DNA"/>
</dbReference>
<dbReference type="PANTHER" id="PTHR30514">
    <property type="entry name" value="GLUCOKINASE"/>
    <property type="match status" value="1"/>
</dbReference>